<organism evidence="2 3">
    <name type="scientific">Romanomermis culicivorax</name>
    <name type="common">Nematode worm</name>
    <dbReference type="NCBI Taxonomy" id="13658"/>
    <lineage>
        <taxon>Eukaryota</taxon>
        <taxon>Metazoa</taxon>
        <taxon>Ecdysozoa</taxon>
        <taxon>Nematoda</taxon>
        <taxon>Enoplea</taxon>
        <taxon>Dorylaimia</taxon>
        <taxon>Mermithida</taxon>
        <taxon>Mermithoidea</taxon>
        <taxon>Mermithidae</taxon>
        <taxon>Romanomermis</taxon>
    </lineage>
</organism>
<evidence type="ECO:0000256" key="1">
    <source>
        <dbReference type="SAM" id="MobiDB-lite"/>
    </source>
</evidence>
<dbReference type="Proteomes" id="UP000887565">
    <property type="component" value="Unplaced"/>
</dbReference>
<feature type="region of interest" description="Disordered" evidence="1">
    <location>
        <begin position="161"/>
        <end position="181"/>
    </location>
</feature>
<accession>A0A915IBX3</accession>
<evidence type="ECO:0000313" key="2">
    <source>
        <dbReference type="Proteomes" id="UP000887565"/>
    </source>
</evidence>
<name>A0A915IBX3_ROMCU</name>
<dbReference type="WBParaSite" id="nRc.2.0.1.t11283-RA">
    <property type="protein sequence ID" value="nRc.2.0.1.t11283-RA"/>
    <property type="gene ID" value="nRc.2.0.1.g11283"/>
</dbReference>
<evidence type="ECO:0000313" key="3">
    <source>
        <dbReference type="WBParaSite" id="nRc.2.0.1.t11283-RA"/>
    </source>
</evidence>
<feature type="compositionally biased region" description="Low complexity" evidence="1">
    <location>
        <begin position="161"/>
        <end position="171"/>
    </location>
</feature>
<protein>
    <submittedName>
        <fullName evidence="3">Uncharacterized protein</fullName>
    </submittedName>
</protein>
<sequence length="330" mass="36964">MDYMYNCFNIVPIILEETRTKRPAGGDNITIDKRYQEDCWFFETTHCQWENLSLPNFFLLTTYNGDANLPKIVHLEESDVDIEMAMQLKADQETEDEAGCRYARRQHELQVAQGTAPALPTVLPKLQFDKFLETVVSQASSNEYILGTELTSQYVYGQETTTTGGEPTKQQIMPTQPKPKVVHRMDKTEKPTMVIVEETPTPLQATTIPQATATIGESEESNYVVEIEDEISSSSNKETAAEPTAPQINHAQMQTTIAKSSSMDIERNMIIATSFGNITVPQQSLPAISICSMATQPFQPFQPQPAPTGVWMPVYCTLPKSQIVQPIPQY</sequence>
<proteinExistence type="predicted"/>
<keyword evidence="2" id="KW-1185">Reference proteome</keyword>
<reference evidence="3" key="1">
    <citation type="submission" date="2022-11" db="UniProtKB">
        <authorList>
            <consortium name="WormBaseParasite"/>
        </authorList>
    </citation>
    <scope>IDENTIFICATION</scope>
</reference>
<dbReference type="AlphaFoldDB" id="A0A915IBX3"/>